<dbReference type="Proteomes" id="UP000005636">
    <property type="component" value="Chromosome"/>
</dbReference>
<dbReference type="EMBL" id="CP003125">
    <property type="protein sequence ID" value="AEV18114.1"/>
    <property type="molecule type" value="Genomic_DNA"/>
</dbReference>
<gene>
    <name evidence="1" type="ORF">GTCCBUS3UF5_7910</name>
</gene>
<protein>
    <submittedName>
        <fullName evidence="1">Uncharacterized protein</fullName>
    </submittedName>
</protein>
<reference evidence="1 2" key="1">
    <citation type="submission" date="2011-11" db="EMBL/GenBank/DDBJ databases">
        <title>Complete genome sequence of thermophilic Geobacillus thermoleovorans CCB_US3_UF5.</title>
        <authorList>
            <person name="Muhd Sakaff M.K.L."/>
            <person name="Abdul Rahman A.Y."/>
            <person name="Saito J.A."/>
            <person name="Hou S."/>
            <person name="Alam M."/>
        </authorList>
    </citation>
    <scope>NUCLEOTIDE SEQUENCE [LARGE SCALE GENOMIC DNA]</scope>
    <source>
        <strain evidence="1 2">CCB_US3_UF5</strain>
    </source>
</reference>
<accession>A0ABM5MER0</accession>
<sequence length="50" mass="5940">MKQNETLCRCFCLGWIKKAALDKQFGGRRKGNKRWNDFCFIEMMKAVPIK</sequence>
<evidence type="ECO:0000313" key="1">
    <source>
        <dbReference type="EMBL" id="AEV18114.1"/>
    </source>
</evidence>
<evidence type="ECO:0000313" key="2">
    <source>
        <dbReference type="Proteomes" id="UP000005636"/>
    </source>
</evidence>
<name>A0ABM5MER0_GEOTH</name>
<proteinExistence type="predicted"/>
<organism evidence="1 2">
    <name type="scientific">Geobacillus thermoleovorans CCB_US3_UF5</name>
    <dbReference type="NCBI Taxonomy" id="1111068"/>
    <lineage>
        <taxon>Bacteria</taxon>
        <taxon>Bacillati</taxon>
        <taxon>Bacillota</taxon>
        <taxon>Bacilli</taxon>
        <taxon>Bacillales</taxon>
        <taxon>Anoxybacillaceae</taxon>
        <taxon>Geobacillus</taxon>
        <taxon>Geobacillus thermoleovorans group</taxon>
    </lineage>
</organism>
<keyword evidence="2" id="KW-1185">Reference proteome</keyword>